<dbReference type="GO" id="GO:0004177">
    <property type="term" value="F:aminopeptidase activity"/>
    <property type="evidence" value="ECO:0007669"/>
    <property type="project" value="UniProtKB-KW"/>
</dbReference>
<evidence type="ECO:0000313" key="10">
    <source>
        <dbReference type="Proteomes" id="UP000554235"/>
    </source>
</evidence>
<sequence length="587" mass="66372">MTARADTQDQDSPVGFNASYPADRALLDEEDVVDSSQPADSACDANSMKALLKNGTRSFTETFNLPHFNDEMGDTDPSQVLRGNPAQFDLLGLTDDANQIQDEFAPCQGLEFLINSLTDSWASPFGNMHPFINDCGEWDLDWLSGANAQNLFQQPPLAQENKAATPQITIVRELMLRKVQDLSRDSSASRQLSAIIARLFCPSKIDAFVDLFFVNWHPNCPILHPPSFDVELVASELLISVVSFGAMYSHDKEDRKAARKILDIAELVIFSAEIFAIHNAMMYPSNEPTTANANEMHSYQFQQVQAGYLITTVQYWAGTQQAKSRAMETRFSDIVKIVRKFELTQVRHLPQDRISEELWIRKETQVRTTAMIRLLDCAFLFYSNYPCRLGFTELGSDLPCDNSVFNTKHPFAEENFSFRRGSTTADAFEELFRGQSDSSSAQQQYDAASYTNHAAEHVGGTYTILDLFLTIHLLYVFIRTNMSLLRPLYAAIGQGRPNSTFDQPPWVNSGDQVTAATQHALKRWRSMWLKVRADTPQDVWRATGMYRNAYSFWLVGHLLTEKSEALDLVRKIKIKCEDLPKSLEQLL</sequence>
<name>A0A8H4L8P9_9HYPO</name>
<evidence type="ECO:0000256" key="3">
    <source>
        <dbReference type="ARBA" id="ARBA00022737"/>
    </source>
</evidence>
<keyword evidence="10" id="KW-1185">Reference proteome</keyword>
<evidence type="ECO:0000256" key="7">
    <source>
        <dbReference type="SAM" id="MobiDB-lite"/>
    </source>
</evidence>
<dbReference type="InterPro" id="IPR051059">
    <property type="entry name" value="VerF-like"/>
</dbReference>
<feature type="domain" description="Xylanolytic transcriptional activator regulatory" evidence="8">
    <location>
        <begin position="210"/>
        <end position="417"/>
    </location>
</feature>
<dbReference type="Pfam" id="PF04082">
    <property type="entry name" value="Fungal_trans"/>
    <property type="match status" value="1"/>
</dbReference>
<dbReference type="AlphaFoldDB" id="A0A8H4L8P9"/>
<dbReference type="GO" id="GO:0000981">
    <property type="term" value="F:DNA-binding transcription factor activity, RNA polymerase II-specific"/>
    <property type="evidence" value="ECO:0007669"/>
    <property type="project" value="InterPro"/>
</dbReference>
<protein>
    <submittedName>
        <fullName evidence="9">Peptidase S33 tripeptidyl aminopeptidase-lik</fullName>
    </submittedName>
</protein>
<keyword evidence="3" id="KW-0677">Repeat</keyword>
<evidence type="ECO:0000256" key="4">
    <source>
        <dbReference type="ARBA" id="ARBA00022771"/>
    </source>
</evidence>
<keyword evidence="6" id="KW-0539">Nucleus</keyword>
<dbReference type="GO" id="GO:0006351">
    <property type="term" value="P:DNA-templated transcription"/>
    <property type="evidence" value="ECO:0007669"/>
    <property type="project" value="InterPro"/>
</dbReference>
<dbReference type="InterPro" id="IPR007219">
    <property type="entry name" value="XnlR_reg_dom"/>
</dbReference>
<feature type="region of interest" description="Disordered" evidence="7">
    <location>
        <begin position="1"/>
        <end position="20"/>
    </location>
</feature>
<dbReference type="GO" id="GO:0000785">
    <property type="term" value="C:chromatin"/>
    <property type="evidence" value="ECO:0007669"/>
    <property type="project" value="TreeGrafter"/>
</dbReference>
<proteinExistence type="predicted"/>
<keyword evidence="9" id="KW-0645">Protease</keyword>
<evidence type="ECO:0000256" key="1">
    <source>
        <dbReference type="ARBA" id="ARBA00004123"/>
    </source>
</evidence>
<dbReference type="GO" id="GO:0005634">
    <property type="term" value="C:nucleus"/>
    <property type="evidence" value="ECO:0007669"/>
    <property type="project" value="UniProtKB-SubCell"/>
</dbReference>
<dbReference type="PANTHER" id="PTHR40626:SF8">
    <property type="entry name" value="C2H2 FINGER DOMAIN TRANSCRIPTION FACTOR (EUROFUNG)-RELATED"/>
    <property type="match status" value="1"/>
</dbReference>
<keyword evidence="9" id="KW-0378">Hydrolase</keyword>
<comment type="caution">
    <text evidence="9">The sequence shown here is derived from an EMBL/GenBank/DDBJ whole genome shotgun (WGS) entry which is preliminary data.</text>
</comment>
<keyword evidence="4" id="KW-0863">Zinc-finger</keyword>
<dbReference type="GO" id="GO:0000978">
    <property type="term" value="F:RNA polymerase II cis-regulatory region sequence-specific DNA binding"/>
    <property type="evidence" value="ECO:0007669"/>
    <property type="project" value="InterPro"/>
</dbReference>
<dbReference type="Proteomes" id="UP000554235">
    <property type="component" value="Unassembled WGS sequence"/>
</dbReference>
<dbReference type="PANTHER" id="PTHR40626">
    <property type="entry name" value="MIP31509P"/>
    <property type="match status" value="1"/>
</dbReference>
<evidence type="ECO:0000256" key="5">
    <source>
        <dbReference type="ARBA" id="ARBA00022833"/>
    </source>
</evidence>
<evidence type="ECO:0000256" key="6">
    <source>
        <dbReference type="ARBA" id="ARBA00023242"/>
    </source>
</evidence>
<comment type="subcellular location">
    <subcellularLocation>
        <location evidence="1">Nucleus</location>
    </subcellularLocation>
</comment>
<dbReference type="GO" id="GO:0008270">
    <property type="term" value="F:zinc ion binding"/>
    <property type="evidence" value="ECO:0007669"/>
    <property type="project" value="UniProtKB-KW"/>
</dbReference>
<evidence type="ECO:0000256" key="2">
    <source>
        <dbReference type="ARBA" id="ARBA00022723"/>
    </source>
</evidence>
<dbReference type="EMBL" id="JAADYS010001404">
    <property type="protein sequence ID" value="KAF4463228.1"/>
    <property type="molecule type" value="Genomic_DNA"/>
</dbReference>
<accession>A0A8H4L8P9</accession>
<evidence type="ECO:0000313" key="9">
    <source>
        <dbReference type="EMBL" id="KAF4463228.1"/>
    </source>
</evidence>
<gene>
    <name evidence="9" type="ORF">FALBO_9950</name>
</gene>
<keyword evidence="2" id="KW-0479">Metal-binding</keyword>
<keyword evidence="5" id="KW-0862">Zinc</keyword>
<keyword evidence="9" id="KW-0031">Aminopeptidase</keyword>
<evidence type="ECO:0000259" key="8">
    <source>
        <dbReference type="Pfam" id="PF04082"/>
    </source>
</evidence>
<organism evidence="9 10">
    <name type="scientific">Fusarium albosuccineum</name>
    <dbReference type="NCBI Taxonomy" id="1237068"/>
    <lineage>
        <taxon>Eukaryota</taxon>
        <taxon>Fungi</taxon>
        <taxon>Dikarya</taxon>
        <taxon>Ascomycota</taxon>
        <taxon>Pezizomycotina</taxon>
        <taxon>Sordariomycetes</taxon>
        <taxon>Hypocreomycetidae</taxon>
        <taxon>Hypocreales</taxon>
        <taxon>Nectriaceae</taxon>
        <taxon>Fusarium</taxon>
        <taxon>Fusarium decemcellulare species complex</taxon>
    </lineage>
</organism>
<reference evidence="9 10" key="1">
    <citation type="submission" date="2020-01" db="EMBL/GenBank/DDBJ databases">
        <title>Identification and distribution of gene clusters putatively required for synthesis of sphingolipid metabolism inhibitors in phylogenetically diverse species of the filamentous fungus Fusarium.</title>
        <authorList>
            <person name="Kim H.-S."/>
            <person name="Busman M."/>
            <person name="Brown D.W."/>
            <person name="Divon H."/>
            <person name="Uhlig S."/>
            <person name="Proctor R.H."/>
        </authorList>
    </citation>
    <scope>NUCLEOTIDE SEQUENCE [LARGE SCALE GENOMIC DNA]</scope>
    <source>
        <strain evidence="9 10">NRRL 20459</strain>
    </source>
</reference>
<dbReference type="CDD" id="cd12148">
    <property type="entry name" value="fungal_TF_MHR"/>
    <property type="match status" value="1"/>
</dbReference>
<dbReference type="OrthoDB" id="10018191at2759"/>